<evidence type="ECO:0000256" key="6">
    <source>
        <dbReference type="ARBA" id="ARBA00022679"/>
    </source>
</evidence>
<dbReference type="Proteomes" id="UP001059596">
    <property type="component" value="Chromosome 3R"/>
</dbReference>
<keyword evidence="4" id="KW-0963">Cytoplasm</keyword>
<reference evidence="15" key="1">
    <citation type="journal article" date="2023" name="Genome Biol. Evol.">
        <title>Long-read-based Genome Assembly of Drosophila gunungcola Reveals Fewer Chemosensory Genes in Flower-breeding Species.</title>
        <authorList>
            <person name="Negi A."/>
            <person name="Liao B.Y."/>
            <person name="Yeh S.D."/>
        </authorList>
    </citation>
    <scope>NUCLEOTIDE SEQUENCE</scope>
    <source>
        <strain evidence="15">Sukarami</strain>
    </source>
</reference>
<evidence type="ECO:0000256" key="8">
    <source>
        <dbReference type="ARBA" id="ARBA00022777"/>
    </source>
</evidence>
<gene>
    <name evidence="15" type="ORF">M5D96_001981</name>
</gene>
<dbReference type="GO" id="GO:0000226">
    <property type="term" value="P:microtubule cytoskeleton organization"/>
    <property type="evidence" value="ECO:0007669"/>
    <property type="project" value="TreeGrafter"/>
</dbReference>
<dbReference type="InterPro" id="IPR011009">
    <property type="entry name" value="Kinase-like_dom_sf"/>
</dbReference>
<keyword evidence="8" id="KW-0418">Kinase</keyword>
<feature type="region of interest" description="Disordered" evidence="13">
    <location>
        <begin position="371"/>
        <end position="401"/>
    </location>
</feature>
<feature type="compositionally biased region" description="Polar residues" evidence="13">
    <location>
        <begin position="477"/>
        <end position="486"/>
    </location>
</feature>
<dbReference type="SUPFAM" id="SSF56112">
    <property type="entry name" value="Protein kinase-like (PK-like)"/>
    <property type="match status" value="2"/>
</dbReference>
<feature type="region of interest" description="Disordered" evidence="13">
    <location>
        <begin position="417"/>
        <end position="525"/>
    </location>
</feature>
<dbReference type="PANTHER" id="PTHR24346">
    <property type="entry name" value="MAP/MICROTUBULE AFFINITY-REGULATING KINASE"/>
    <property type="match status" value="1"/>
</dbReference>
<evidence type="ECO:0000259" key="14">
    <source>
        <dbReference type="PROSITE" id="PS50011"/>
    </source>
</evidence>
<protein>
    <recommendedName>
        <fullName evidence="12">Serine/threonine-protein kinase par-1</fullName>
        <ecNumber evidence="3">2.7.11.1</ecNumber>
    </recommendedName>
</protein>
<dbReference type="GO" id="GO:0050321">
    <property type="term" value="F:tau-protein kinase activity"/>
    <property type="evidence" value="ECO:0007669"/>
    <property type="project" value="TreeGrafter"/>
</dbReference>
<dbReference type="PANTHER" id="PTHR24346:SF82">
    <property type="entry name" value="KP78A-RELATED"/>
    <property type="match status" value="1"/>
</dbReference>
<feature type="compositionally biased region" description="Polar residues" evidence="13">
    <location>
        <begin position="516"/>
        <end position="525"/>
    </location>
</feature>
<keyword evidence="5" id="KW-0723">Serine/threonine-protein kinase</keyword>
<comment type="catalytic activity">
    <reaction evidence="10">
        <text>L-threonyl-[protein] + ATP = O-phospho-L-threonyl-[protein] + ADP + H(+)</text>
        <dbReference type="Rhea" id="RHEA:46608"/>
        <dbReference type="Rhea" id="RHEA-COMP:11060"/>
        <dbReference type="Rhea" id="RHEA-COMP:11605"/>
        <dbReference type="ChEBI" id="CHEBI:15378"/>
        <dbReference type="ChEBI" id="CHEBI:30013"/>
        <dbReference type="ChEBI" id="CHEBI:30616"/>
        <dbReference type="ChEBI" id="CHEBI:61977"/>
        <dbReference type="ChEBI" id="CHEBI:456216"/>
        <dbReference type="EC" id="2.7.11.1"/>
    </reaction>
</comment>
<comment type="similarity">
    <text evidence="2">Belongs to the protein kinase superfamily. CAMK Ser/Thr protein kinase family. SNF1 subfamily.</text>
</comment>
<dbReference type="Pfam" id="PF00069">
    <property type="entry name" value="Pkinase"/>
    <property type="match status" value="2"/>
</dbReference>
<feature type="domain" description="Protein kinase" evidence="14">
    <location>
        <begin position="99"/>
        <end position="314"/>
    </location>
</feature>
<comment type="catalytic activity">
    <reaction evidence="11">
        <text>L-seryl-[protein] + ATP = O-phospho-L-seryl-[protein] + ADP + H(+)</text>
        <dbReference type="Rhea" id="RHEA:17989"/>
        <dbReference type="Rhea" id="RHEA-COMP:9863"/>
        <dbReference type="Rhea" id="RHEA-COMP:11604"/>
        <dbReference type="ChEBI" id="CHEBI:15378"/>
        <dbReference type="ChEBI" id="CHEBI:29999"/>
        <dbReference type="ChEBI" id="CHEBI:30616"/>
        <dbReference type="ChEBI" id="CHEBI:83421"/>
        <dbReference type="ChEBI" id="CHEBI:456216"/>
        <dbReference type="EC" id="2.7.11.1"/>
    </reaction>
</comment>
<keyword evidence="9" id="KW-0067">ATP-binding</keyword>
<dbReference type="FunFam" id="1.10.510.10:FF:001032">
    <property type="entry name" value="KP78b, isoform A"/>
    <property type="match status" value="1"/>
</dbReference>
<feature type="compositionally biased region" description="Pro residues" evidence="13">
    <location>
        <begin position="443"/>
        <end position="452"/>
    </location>
</feature>
<comment type="subcellular location">
    <subcellularLocation>
        <location evidence="1">Cytoplasm</location>
        <location evidence="1">Cell cortex</location>
    </subcellularLocation>
</comment>
<dbReference type="EC" id="2.7.11.1" evidence="3"/>
<dbReference type="Gene3D" id="1.10.510.10">
    <property type="entry name" value="Transferase(Phosphotransferase) domain 1"/>
    <property type="match status" value="2"/>
</dbReference>
<keyword evidence="7" id="KW-0547">Nucleotide-binding</keyword>
<dbReference type="AlphaFoldDB" id="A0A9P9YZ58"/>
<evidence type="ECO:0000256" key="2">
    <source>
        <dbReference type="ARBA" id="ARBA00006234"/>
    </source>
</evidence>
<feature type="region of interest" description="Disordered" evidence="13">
    <location>
        <begin position="935"/>
        <end position="961"/>
    </location>
</feature>
<evidence type="ECO:0000256" key="10">
    <source>
        <dbReference type="ARBA" id="ARBA00047899"/>
    </source>
</evidence>
<dbReference type="CDD" id="cd14337">
    <property type="entry name" value="UBA_MARK_Par1"/>
    <property type="match status" value="1"/>
</dbReference>
<evidence type="ECO:0000256" key="4">
    <source>
        <dbReference type="ARBA" id="ARBA00022490"/>
    </source>
</evidence>
<proteinExistence type="inferred from homology"/>
<dbReference type="GO" id="GO:0005524">
    <property type="term" value="F:ATP binding"/>
    <property type="evidence" value="ECO:0007669"/>
    <property type="project" value="UniProtKB-KW"/>
</dbReference>
<evidence type="ECO:0000256" key="13">
    <source>
        <dbReference type="SAM" id="MobiDB-lite"/>
    </source>
</evidence>
<feature type="domain" description="Protein kinase" evidence="14">
    <location>
        <begin position="541"/>
        <end position="811"/>
    </location>
</feature>
<dbReference type="InterPro" id="IPR000719">
    <property type="entry name" value="Prot_kinase_dom"/>
</dbReference>
<dbReference type="InterPro" id="IPR008271">
    <property type="entry name" value="Ser/Thr_kinase_AS"/>
</dbReference>
<dbReference type="PROSITE" id="PS50011">
    <property type="entry name" value="PROTEIN_KINASE_DOM"/>
    <property type="match status" value="2"/>
</dbReference>
<evidence type="ECO:0000256" key="9">
    <source>
        <dbReference type="ARBA" id="ARBA00022840"/>
    </source>
</evidence>
<sequence>MSVDNSLGILDFSLAKESDKTAMTAASVYKTSDKENDPDPHLKGIVTTGAMAQPATPTSAIAAALPPTPTPAAGQDVADGGSTELKFQSYVNGNGNGVYKIIKTLGKGNFAKVAIKVIDKTQLNTSARQKLYREVKIMKLLNHPNIVRLFQVIESERTLYLVMEYASRGELFDHLVKNGRMRERDARYCHSKFVVHRDLKAENLLLDQHMNIKIADFGFGNTFDPNAQLETFCGSPPYAAPELFMGRKYAGPEVDAWSLGVVLYTLELRERVLRGKYRVPYYISMDCENLMRKFLVLNPAKRTSLSAVMSDKWINLGHDEGDKLRPFREKPMELQDAPRFDLLRRDVEQSVKGQQFDDIYCTYMLLGVSKPRSSNRSAKSEAVASGGDIATPPVSSPLTNITTPTVTIAQVTLALDKNPPTHSARPVAPRLASVPITPITPTSTPPSGPPAKPTRRTPARTPARKATNQGRPEPSSLPHTPQSKRASANMDRQLAQTQKLASTPPRLQYPGAATPNPAQGSSRRPTTLYEKAEPAVTPLLVPKSPAMGGRLMERIPAAAAVERASDKPFTRHNVKLAIHVPTGREVAIKVIDKTQLNTGNMERLYREVDIMKQLNHPNIVRLFHVIESERTLYLVMEYASRGELFDHLVKKGRLQEADARVFFRQLVSAIQYCHSKRIVHRDLKAENLLLDQDMNIKIADFGFSNHFEPNAQLETFCGSPPYAAPELFKGRKYCGPEVDSWSLGVVLYALVSGTLPFDGATLNELRVRVLRGKYRVPYYISLDCENLIKKFLVSTPSKRTTLLAVMSDKWINLDHKECDRLRPFEEKPMELQDAARLDLLVGMGHQLRDVEQSLKGQQFDDIYCTYMLLGVPKPRSSDRNMTSLASTTFTPVSSRITTPTVTTAQAKLPLDSNLIAARLTSALISPLYMPSSGQPAKFIPSNPTAQGRSEASSRLTARPKREASAFMKVKPTLLSAQRRLAQVQKLASSQQRIQDTGTHTAVKQPQTTGRPSILYEKAASPAMGLKSPTTPTKSAEVKKPGFFSKLSERFGRRATYDVTGQSKNFIK</sequence>
<keyword evidence="16" id="KW-1185">Reference proteome</keyword>
<evidence type="ECO:0000256" key="11">
    <source>
        <dbReference type="ARBA" id="ARBA00048679"/>
    </source>
</evidence>
<dbReference type="FunFam" id="1.10.510.10:FF:000571">
    <property type="entry name" value="Maternal embryonic leucine zipper kinase"/>
    <property type="match status" value="1"/>
</dbReference>
<dbReference type="SMART" id="SM00220">
    <property type="entry name" value="S_TKc"/>
    <property type="match status" value="2"/>
</dbReference>
<evidence type="ECO:0000256" key="3">
    <source>
        <dbReference type="ARBA" id="ARBA00012513"/>
    </source>
</evidence>
<evidence type="ECO:0000256" key="12">
    <source>
        <dbReference type="ARBA" id="ARBA00074935"/>
    </source>
</evidence>
<evidence type="ECO:0000313" key="15">
    <source>
        <dbReference type="EMBL" id="KAI8045792.1"/>
    </source>
</evidence>
<dbReference type="GO" id="GO:0005938">
    <property type="term" value="C:cell cortex"/>
    <property type="evidence" value="ECO:0007669"/>
    <property type="project" value="UniProtKB-SubCell"/>
</dbReference>
<dbReference type="FunFam" id="3.30.200.20:FF:000003">
    <property type="entry name" value="Non-specific serine/threonine protein kinase"/>
    <property type="match status" value="2"/>
</dbReference>
<organism evidence="15 16">
    <name type="scientific">Drosophila gunungcola</name>
    <name type="common">fruit fly</name>
    <dbReference type="NCBI Taxonomy" id="103775"/>
    <lineage>
        <taxon>Eukaryota</taxon>
        <taxon>Metazoa</taxon>
        <taxon>Ecdysozoa</taxon>
        <taxon>Arthropoda</taxon>
        <taxon>Hexapoda</taxon>
        <taxon>Insecta</taxon>
        <taxon>Pterygota</taxon>
        <taxon>Neoptera</taxon>
        <taxon>Endopterygota</taxon>
        <taxon>Diptera</taxon>
        <taxon>Brachycera</taxon>
        <taxon>Muscomorpha</taxon>
        <taxon>Ephydroidea</taxon>
        <taxon>Drosophilidae</taxon>
        <taxon>Drosophila</taxon>
        <taxon>Sophophora</taxon>
    </lineage>
</organism>
<dbReference type="EMBL" id="JAMKOV010000001">
    <property type="protein sequence ID" value="KAI8045792.1"/>
    <property type="molecule type" value="Genomic_DNA"/>
</dbReference>
<keyword evidence="6" id="KW-0808">Transferase</keyword>
<dbReference type="GO" id="GO:0035556">
    <property type="term" value="P:intracellular signal transduction"/>
    <property type="evidence" value="ECO:0007669"/>
    <property type="project" value="TreeGrafter"/>
</dbReference>
<evidence type="ECO:0000256" key="5">
    <source>
        <dbReference type="ARBA" id="ARBA00022527"/>
    </source>
</evidence>
<comment type="caution">
    <text evidence="15">The sequence shown here is derived from an EMBL/GenBank/DDBJ whole genome shotgun (WGS) entry which is preliminary data.</text>
</comment>
<accession>A0A9P9YZ58</accession>
<evidence type="ECO:0000313" key="16">
    <source>
        <dbReference type="Proteomes" id="UP001059596"/>
    </source>
</evidence>
<evidence type="ECO:0000256" key="7">
    <source>
        <dbReference type="ARBA" id="ARBA00022741"/>
    </source>
</evidence>
<dbReference type="PROSITE" id="PS00108">
    <property type="entry name" value="PROTEIN_KINASE_ST"/>
    <property type="match status" value="2"/>
</dbReference>
<evidence type="ECO:0000256" key="1">
    <source>
        <dbReference type="ARBA" id="ARBA00004544"/>
    </source>
</evidence>
<feature type="compositionally biased region" description="Polar residues" evidence="13">
    <location>
        <begin position="941"/>
        <end position="955"/>
    </location>
</feature>
<name>A0A9P9YZ58_9MUSC</name>